<evidence type="ECO:0000313" key="2">
    <source>
        <dbReference type="EMBL" id="MBC5619984.1"/>
    </source>
</evidence>
<sequence length="491" mass="56746">MIHIHHSCFSRNTIRIHKPYEPYKLYKPYKLFGLIIILFLFSGCATWYQRTAEFQSAVTAGNFEKANKLLDKDKKQATGKNRILYYLNKGYVEFMLGQPENSNKYFETAENLIDEQHRNLGAEAAALVTNPEMRPYQPEDFEVIMINFYKALNYLDLNDMEGALVEVRKINIKLNQLNDKYPDHKNRYQRDAFAHLLMGLIYDASGDANNAFIAYRNAYEVYQSDYVKNFGVQAPEQLKQDLMRSAYNCGFTAELKQYEKEFNTTYKHTPTSANGQLVFFWLNGVGPVKAEWSINFAKQKRGDGAIVFHNDEFGFAFPFFFDSRYSDSDRQSIANLQMLRVAFPKYMERPPLYAKGSLVLDAKTYPLEIAENINEIAFKTLRDRMVREFSTSLLRVAAKKGLEYTARKQNEWLGFAVGIANSLTEKADTRNWQTLPYSISYTRIPLDAGTNNISLQLTTRNGSHTTDQITIDGSGKKTRFHVFQTMDSRQF</sequence>
<keyword evidence="1" id="KW-0472">Membrane</keyword>
<proteinExistence type="predicted"/>
<evidence type="ECO:0000313" key="3">
    <source>
        <dbReference type="Proteomes" id="UP000646484"/>
    </source>
</evidence>
<gene>
    <name evidence="2" type="ORF">H8S64_02610</name>
</gene>
<name>A0ABR7CWK9_9BACT</name>
<keyword evidence="1" id="KW-1133">Transmembrane helix</keyword>
<feature type="transmembrane region" description="Helical" evidence="1">
    <location>
        <begin position="31"/>
        <end position="48"/>
    </location>
</feature>
<accession>A0ABR7CWK9</accession>
<organism evidence="2 3">
    <name type="scientific">Butyricimonas hominis</name>
    <dbReference type="NCBI Taxonomy" id="2763032"/>
    <lineage>
        <taxon>Bacteria</taxon>
        <taxon>Pseudomonadati</taxon>
        <taxon>Bacteroidota</taxon>
        <taxon>Bacteroidia</taxon>
        <taxon>Bacteroidales</taxon>
        <taxon>Odoribacteraceae</taxon>
        <taxon>Butyricimonas</taxon>
    </lineage>
</organism>
<keyword evidence="1" id="KW-0812">Transmembrane</keyword>
<keyword evidence="3" id="KW-1185">Reference proteome</keyword>
<dbReference type="SUPFAM" id="SSF48452">
    <property type="entry name" value="TPR-like"/>
    <property type="match status" value="1"/>
</dbReference>
<evidence type="ECO:0000256" key="1">
    <source>
        <dbReference type="SAM" id="Phobius"/>
    </source>
</evidence>
<comment type="caution">
    <text evidence="2">The sequence shown here is derived from an EMBL/GenBank/DDBJ whole genome shotgun (WGS) entry which is preliminary data.</text>
</comment>
<reference evidence="2 3" key="1">
    <citation type="submission" date="2020-08" db="EMBL/GenBank/DDBJ databases">
        <title>Genome public.</title>
        <authorList>
            <person name="Liu C."/>
            <person name="Sun Q."/>
        </authorList>
    </citation>
    <scope>NUCLEOTIDE SEQUENCE [LARGE SCALE GENOMIC DNA]</scope>
    <source>
        <strain evidence="2 3">NSJ-56</strain>
    </source>
</reference>
<dbReference type="Proteomes" id="UP000646484">
    <property type="component" value="Unassembled WGS sequence"/>
</dbReference>
<evidence type="ECO:0008006" key="4">
    <source>
        <dbReference type="Google" id="ProtNLM"/>
    </source>
</evidence>
<dbReference type="Gene3D" id="1.25.40.10">
    <property type="entry name" value="Tetratricopeptide repeat domain"/>
    <property type="match status" value="1"/>
</dbReference>
<dbReference type="EMBL" id="JACOOH010000001">
    <property type="protein sequence ID" value="MBC5619984.1"/>
    <property type="molecule type" value="Genomic_DNA"/>
</dbReference>
<protein>
    <recommendedName>
        <fullName evidence="4">Tetratricopeptide repeat protein</fullName>
    </recommendedName>
</protein>
<dbReference type="InterPro" id="IPR011990">
    <property type="entry name" value="TPR-like_helical_dom_sf"/>
</dbReference>
<dbReference type="RefSeq" id="WP_186974829.1">
    <property type="nucleotide sequence ID" value="NZ_JACOOH010000001.1"/>
</dbReference>